<sequence length="80" mass="9290">MTTECSTRCLHGATAFGDDDQLHFLSTRHLREVKLRQLVGERMYYLPLRSDLYTRPSSMLLDACQTYSKRASYLQQICPT</sequence>
<evidence type="ECO:0000313" key="4">
    <source>
        <dbReference type="EMBL" id="KAE9143354.1"/>
    </source>
</evidence>
<dbReference type="EMBL" id="QXGC01000885">
    <property type="protein sequence ID" value="KAE9217646.1"/>
    <property type="molecule type" value="Genomic_DNA"/>
</dbReference>
<name>A0A6A3EMB6_9STRA</name>
<evidence type="ECO:0000313" key="1">
    <source>
        <dbReference type="EMBL" id="KAE8933673.1"/>
    </source>
</evidence>
<evidence type="ECO:0000313" key="15">
    <source>
        <dbReference type="Proteomes" id="UP000476176"/>
    </source>
</evidence>
<dbReference type="Proteomes" id="UP000441208">
    <property type="component" value="Unassembled WGS sequence"/>
</dbReference>
<dbReference type="EMBL" id="QXGA01000624">
    <property type="protein sequence ID" value="KAE9143354.1"/>
    <property type="molecule type" value="Genomic_DNA"/>
</dbReference>
<proteinExistence type="predicted"/>
<evidence type="ECO:0000313" key="3">
    <source>
        <dbReference type="EMBL" id="KAE9108951.1"/>
    </source>
</evidence>
<dbReference type="Proteomes" id="UP000488956">
    <property type="component" value="Unassembled WGS sequence"/>
</dbReference>
<evidence type="ECO:0000313" key="5">
    <source>
        <dbReference type="EMBL" id="KAE9201229.1"/>
    </source>
</evidence>
<dbReference type="EMBL" id="QXFZ01000656">
    <property type="protein sequence ID" value="KAE9108951.1"/>
    <property type="molecule type" value="Genomic_DNA"/>
</dbReference>
<dbReference type="EMBL" id="QXGE01000633">
    <property type="protein sequence ID" value="KAE9307215.1"/>
    <property type="molecule type" value="Genomic_DNA"/>
</dbReference>
<dbReference type="Proteomes" id="UP000440367">
    <property type="component" value="Unassembled WGS sequence"/>
</dbReference>
<evidence type="ECO:0000313" key="10">
    <source>
        <dbReference type="Proteomes" id="UP000433483"/>
    </source>
</evidence>
<dbReference type="EMBL" id="QXFX01000914">
    <property type="protein sequence ID" value="KAE9100936.1"/>
    <property type="molecule type" value="Genomic_DNA"/>
</dbReference>
<dbReference type="EMBL" id="QXGB01000915">
    <property type="protein sequence ID" value="KAE9201229.1"/>
    <property type="molecule type" value="Genomic_DNA"/>
</dbReference>
<evidence type="ECO:0000313" key="2">
    <source>
        <dbReference type="EMBL" id="KAE9100936.1"/>
    </source>
</evidence>
<dbReference type="EMBL" id="QXGF01000989">
    <property type="protein sequence ID" value="KAE8933673.1"/>
    <property type="molecule type" value="Genomic_DNA"/>
</dbReference>
<dbReference type="Proteomes" id="UP000476176">
    <property type="component" value="Unassembled WGS sequence"/>
</dbReference>
<dbReference type="Proteomes" id="UP000433483">
    <property type="component" value="Unassembled WGS sequence"/>
</dbReference>
<evidence type="ECO:0000313" key="16">
    <source>
        <dbReference type="Proteomes" id="UP000488956"/>
    </source>
</evidence>
<dbReference type="Proteomes" id="UP000429523">
    <property type="component" value="Unassembled WGS sequence"/>
</dbReference>
<dbReference type="AlphaFoldDB" id="A0A6A3EMB6"/>
<dbReference type="Proteomes" id="UP000437068">
    <property type="component" value="Unassembled WGS sequence"/>
</dbReference>
<comment type="caution">
    <text evidence="1">The sequence shown here is derived from an EMBL/GenBank/DDBJ whole genome shotgun (WGS) entry which is preliminary data.</text>
</comment>
<evidence type="ECO:0000313" key="9">
    <source>
        <dbReference type="Proteomes" id="UP000429523"/>
    </source>
</evidence>
<reference evidence="9 10" key="1">
    <citation type="submission" date="2018-08" db="EMBL/GenBank/DDBJ databases">
        <title>Genomic investigation of the strawberry pathogen Phytophthora fragariae indicates pathogenicity is determined by transcriptional variation in three key races.</title>
        <authorList>
            <person name="Adams T.M."/>
            <person name="Armitage A.D."/>
            <person name="Sobczyk M.K."/>
            <person name="Bates H.J."/>
            <person name="Dunwell J.M."/>
            <person name="Nellist C.F."/>
            <person name="Harrison R.J."/>
        </authorList>
    </citation>
    <scope>NUCLEOTIDE SEQUENCE [LARGE SCALE GENOMIC DNA]</scope>
    <source>
        <strain evidence="8 11">A4</strain>
        <strain evidence="7 12">BC-1</strain>
        <strain evidence="6 15">BC-23</strain>
        <strain evidence="5 10">NOV-27</strain>
        <strain evidence="4 13">NOV-5</strain>
        <strain evidence="3 14">NOV-71</strain>
        <strain evidence="1 9">NOV-9</strain>
        <strain evidence="2 16">ONT-3</strain>
    </source>
</reference>
<accession>A0A6A3EMB6</accession>
<dbReference type="EMBL" id="QXGD01000978">
    <property type="protein sequence ID" value="KAE9218481.1"/>
    <property type="molecule type" value="Genomic_DNA"/>
</dbReference>
<evidence type="ECO:0000313" key="13">
    <source>
        <dbReference type="Proteomes" id="UP000440732"/>
    </source>
</evidence>
<evidence type="ECO:0000313" key="6">
    <source>
        <dbReference type="EMBL" id="KAE9217646.1"/>
    </source>
</evidence>
<evidence type="ECO:0000313" key="8">
    <source>
        <dbReference type="EMBL" id="KAE9307215.1"/>
    </source>
</evidence>
<protein>
    <submittedName>
        <fullName evidence="1">Uncharacterized protein</fullName>
    </submittedName>
</protein>
<evidence type="ECO:0000313" key="12">
    <source>
        <dbReference type="Proteomes" id="UP000440367"/>
    </source>
</evidence>
<evidence type="ECO:0000313" key="11">
    <source>
        <dbReference type="Proteomes" id="UP000437068"/>
    </source>
</evidence>
<dbReference type="Proteomes" id="UP000440732">
    <property type="component" value="Unassembled WGS sequence"/>
</dbReference>
<evidence type="ECO:0000313" key="7">
    <source>
        <dbReference type="EMBL" id="KAE9218481.1"/>
    </source>
</evidence>
<keyword evidence="10" id="KW-1185">Reference proteome</keyword>
<organism evidence="1 9">
    <name type="scientific">Phytophthora fragariae</name>
    <dbReference type="NCBI Taxonomy" id="53985"/>
    <lineage>
        <taxon>Eukaryota</taxon>
        <taxon>Sar</taxon>
        <taxon>Stramenopiles</taxon>
        <taxon>Oomycota</taxon>
        <taxon>Peronosporomycetes</taxon>
        <taxon>Peronosporales</taxon>
        <taxon>Peronosporaceae</taxon>
        <taxon>Phytophthora</taxon>
    </lineage>
</organism>
<evidence type="ECO:0000313" key="14">
    <source>
        <dbReference type="Proteomes" id="UP000441208"/>
    </source>
</evidence>
<gene>
    <name evidence="8" type="ORF">PF001_g11724</name>
    <name evidence="7" type="ORF">PF002_g16491</name>
    <name evidence="6" type="ORF">PF004_g14092</name>
    <name evidence="5" type="ORF">PF005_g15036</name>
    <name evidence="4" type="ORF">PF006_g11599</name>
    <name evidence="3" type="ORF">PF007_g12448</name>
    <name evidence="1" type="ORF">PF009_g16326</name>
    <name evidence="2" type="ORF">PF010_g14625</name>
</gene>